<keyword evidence="1" id="KW-0732">Signal</keyword>
<gene>
    <name evidence="2" type="ORF">EJN92_01945</name>
</gene>
<dbReference type="Proteomes" id="UP000275663">
    <property type="component" value="Chromosome"/>
</dbReference>
<evidence type="ECO:0000313" key="3">
    <source>
        <dbReference type="Proteomes" id="UP000275663"/>
    </source>
</evidence>
<evidence type="ECO:0000256" key="1">
    <source>
        <dbReference type="SAM" id="SignalP"/>
    </source>
</evidence>
<dbReference type="EMBL" id="CP034464">
    <property type="protein sequence ID" value="AZP10888.1"/>
    <property type="molecule type" value="Genomic_DNA"/>
</dbReference>
<organism evidence="2 3">
    <name type="scientific">Undibacterium parvum</name>
    <dbReference type="NCBI Taxonomy" id="401471"/>
    <lineage>
        <taxon>Bacteria</taxon>
        <taxon>Pseudomonadati</taxon>
        <taxon>Pseudomonadota</taxon>
        <taxon>Betaproteobacteria</taxon>
        <taxon>Burkholderiales</taxon>
        <taxon>Oxalobacteraceae</taxon>
        <taxon>Undibacterium</taxon>
    </lineage>
</organism>
<reference evidence="2 3" key="1">
    <citation type="journal article" date="2011" name="Int. J. Syst. Evol. Microbiol.">
        <title>Description of Undibacterium oligocarboniphilum sp. nov., isolated from purified water, and Undibacterium pigrum strain CCUG 49012 as the type strain of Undibacterium parvum sp. nov., and emended descriptions of the genus Undibacterium and the species Undibacterium pigrum.</title>
        <authorList>
            <person name="Eder W."/>
            <person name="Wanner G."/>
            <person name="Ludwig W."/>
            <person name="Busse H.J."/>
            <person name="Ziemke-Kageler F."/>
            <person name="Lang E."/>
        </authorList>
    </citation>
    <scope>NUCLEOTIDE SEQUENCE [LARGE SCALE GENOMIC DNA]</scope>
    <source>
        <strain evidence="2 3">DSM 23061</strain>
    </source>
</reference>
<dbReference type="OrthoDB" id="8756031at2"/>
<evidence type="ECO:0000313" key="2">
    <source>
        <dbReference type="EMBL" id="AZP10888.1"/>
    </source>
</evidence>
<feature type="chain" id="PRO_5019204436" evidence="1">
    <location>
        <begin position="21"/>
        <end position="258"/>
    </location>
</feature>
<name>A0A3S9HFK5_9BURK</name>
<protein>
    <submittedName>
        <fullName evidence="2">Uncharacterized protein</fullName>
    </submittedName>
</protein>
<dbReference type="AlphaFoldDB" id="A0A3S9HFK5"/>
<dbReference type="KEGG" id="upv:EJN92_01945"/>
<accession>A0A3S9HFK5</accession>
<sequence>MKKISSILMFLFATNAYSHASEQSVETTQTNITEENLSEVSVSGIKNAGIKPYRVMSAGLDAFQEHHSRAPAAQLKFRLSKRTDANQYRSNLDGVSLRIVGSDTSTPVPIASDGTFILPRSETAYVEDSDLILNQKKSLIRVSPDVRTPGLPSNVRRLGDLRLECEVIVAIRKKELNFAQRAAINVFMLGGDWCARGVGKFSFALPDWAVNATLIYEGTRKSIPVLGYDFIAPIQDASVPDDALVEFEFRPSLSKDNM</sequence>
<feature type="signal peptide" evidence="1">
    <location>
        <begin position="1"/>
        <end position="20"/>
    </location>
</feature>
<proteinExistence type="predicted"/>
<keyword evidence="3" id="KW-1185">Reference proteome</keyword>
<dbReference type="RefSeq" id="WP_126126287.1">
    <property type="nucleotide sequence ID" value="NZ_CP034464.1"/>
</dbReference>